<feature type="compositionally biased region" description="Polar residues" evidence="11">
    <location>
        <begin position="7"/>
        <end position="20"/>
    </location>
</feature>
<evidence type="ECO:0000256" key="4">
    <source>
        <dbReference type="ARBA" id="ARBA00022723"/>
    </source>
</evidence>
<reference evidence="13 14" key="1">
    <citation type="submission" date="2018-08" db="EMBL/GenBank/DDBJ databases">
        <authorList>
            <person name="Laetsch R D."/>
            <person name="Stevens L."/>
            <person name="Kumar S."/>
            <person name="Blaxter L. M."/>
        </authorList>
    </citation>
    <scope>NUCLEOTIDE SEQUENCE [LARGE SCALE GENOMIC DNA]</scope>
</reference>
<dbReference type="GO" id="GO:0000151">
    <property type="term" value="C:ubiquitin ligase complex"/>
    <property type="evidence" value="ECO:0007669"/>
    <property type="project" value="TreeGrafter"/>
</dbReference>
<dbReference type="GO" id="GO:0016567">
    <property type="term" value="P:protein ubiquitination"/>
    <property type="evidence" value="ECO:0007669"/>
    <property type="project" value="UniProtKB-UniRule"/>
</dbReference>
<dbReference type="InterPro" id="IPR055194">
    <property type="entry name" value="UBR1-like_WH"/>
</dbReference>
<evidence type="ECO:0000256" key="9">
    <source>
        <dbReference type="PROSITE-ProRule" id="PRU00508"/>
    </source>
</evidence>
<keyword evidence="5 10" id="KW-0863">Zinc-finger</keyword>
<comment type="pathway">
    <text evidence="2 10">Protein modification; protein ubiquitination.</text>
</comment>
<comment type="catalytic activity">
    <reaction evidence="1 10">
        <text>S-ubiquitinyl-[E2 ubiquitin-conjugating enzyme]-L-cysteine + [acceptor protein]-L-lysine = [E2 ubiquitin-conjugating enzyme]-L-cysteine + N(6)-ubiquitinyl-[acceptor protein]-L-lysine.</text>
        <dbReference type="EC" id="2.3.2.27"/>
    </reaction>
</comment>
<evidence type="ECO:0000259" key="12">
    <source>
        <dbReference type="PROSITE" id="PS51157"/>
    </source>
</evidence>
<dbReference type="EMBL" id="UPTC01000126">
    <property type="protein sequence ID" value="VBB26623.1"/>
    <property type="molecule type" value="Genomic_DNA"/>
</dbReference>
<feature type="domain" description="UBR-type" evidence="12">
    <location>
        <begin position="127"/>
        <end position="198"/>
    </location>
</feature>
<dbReference type="Pfam" id="PF22960">
    <property type="entry name" value="WHD_UBR1"/>
    <property type="match status" value="1"/>
</dbReference>
<dbReference type="SMART" id="SM00396">
    <property type="entry name" value="ZnF_UBR1"/>
    <property type="match status" value="1"/>
</dbReference>
<dbReference type="InterPro" id="IPR044046">
    <property type="entry name" value="E3_ligase_UBR-like_C"/>
</dbReference>
<dbReference type="GO" id="GO:0005737">
    <property type="term" value="C:cytoplasm"/>
    <property type="evidence" value="ECO:0007669"/>
    <property type="project" value="TreeGrafter"/>
</dbReference>
<organism evidence="13 14">
    <name type="scientific">Acanthocheilonema viteae</name>
    <name type="common">Filarial nematode worm</name>
    <name type="synonym">Dipetalonema viteae</name>
    <dbReference type="NCBI Taxonomy" id="6277"/>
    <lineage>
        <taxon>Eukaryota</taxon>
        <taxon>Metazoa</taxon>
        <taxon>Ecdysozoa</taxon>
        <taxon>Nematoda</taxon>
        <taxon>Chromadorea</taxon>
        <taxon>Rhabditida</taxon>
        <taxon>Spirurina</taxon>
        <taxon>Spiruromorpha</taxon>
        <taxon>Filarioidea</taxon>
        <taxon>Onchocercidae</taxon>
        <taxon>Acanthocheilonema</taxon>
    </lineage>
</organism>
<dbReference type="GO" id="GO:0061630">
    <property type="term" value="F:ubiquitin protein ligase activity"/>
    <property type="evidence" value="ECO:0007669"/>
    <property type="project" value="UniProtKB-UniRule"/>
</dbReference>
<keyword evidence="7 10" id="KW-0862">Zinc</keyword>
<keyword evidence="6 10" id="KW-0833">Ubl conjugation pathway</keyword>
<dbReference type="OrthoDB" id="15304at2759"/>
<keyword evidence="4 10" id="KW-0479">Metal-binding</keyword>
<dbReference type="UniPathway" id="UPA00143"/>
<dbReference type="InterPro" id="IPR039164">
    <property type="entry name" value="UBR1-like"/>
</dbReference>
<dbReference type="GO" id="GO:0008270">
    <property type="term" value="F:zinc ion binding"/>
    <property type="evidence" value="ECO:0007669"/>
    <property type="project" value="UniProtKB-UniRule"/>
</dbReference>
<name>A0A498S9T4_ACAVI</name>
<evidence type="ECO:0000313" key="13">
    <source>
        <dbReference type="EMBL" id="VBB26623.1"/>
    </source>
</evidence>
<dbReference type="FunFam" id="2.10.110.30:FF:000002">
    <property type="entry name" value="Putative e3 ubiquitin-protein ligase ubr3"/>
    <property type="match status" value="1"/>
</dbReference>
<evidence type="ECO:0000313" key="14">
    <source>
        <dbReference type="Proteomes" id="UP000276991"/>
    </source>
</evidence>
<dbReference type="GO" id="GO:0071596">
    <property type="term" value="P:ubiquitin-dependent protein catabolic process via the N-end rule pathway"/>
    <property type="evidence" value="ECO:0007669"/>
    <property type="project" value="UniProtKB-UniRule"/>
</dbReference>
<dbReference type="Pfam" id="PF02207">
    <property type="entry name" value="zf-UBR"/>
    <property type="match status" value="1"/>
</dbReference>
<dbReference type="EC" id="2.3.2.27" evidence="10"/>
<dbReference type="InterPro" id="IPR003126">
    <property type="entry name" value="Znf_UBR"/>
</dbReference>
<evidence type="ECO:0000256" key="7">
    <source>
        <dbReference type="ARBA" id="ARBA00022833"/>
    </source>
</evidence>
<dbReference type="PANTHER" id="PTHR21497:SF39">
    <property type="entry name" value="E3 UBIQUITIN-PROTEIN LIGASE UBR3"/>
    <property type="match status" value="1"/>
</dbReference>
<dbReference type="Pfam" id="PF18995">
    <property type="entry name" value="PRT6_C"/>
    <property type="match status" value="1"/>
</dbReference>
<evidence type="ECO:0000256" key="1">
    <source>
        <dbReference type="ARBA" id="ARBA00000900"/>
    </source>
</evidence>
<evidence type="ECO:0000256" key="11">
    <source>
        <dbReference type="SAM" id="MobiDB-lite"/>
    </source>
</evidence>
<dbReference type="PROSITE" id="PS51157">
    <property type="entry name" value="ZF_UBR"/>
    <property type="match status" value="1"/>
</dbReference>
<dbReference type="PANTHER" id="PTHR21497">
    <property type="entry name" value="UBIQUITIN LIGASE E3 ALPHA-RELATED"/>
    <property type="match status" value="1"/>
</dbReference>
<dbReference type="Gene3D" id="2.10.110.30">
    <property type="match status" value="1"/>
</dbReference>
<evidence type="ECO:0000256" key="6">
    <source>
        <dbReference type="ARBA" id="ARBA00022786"/>
    </source>
</evidence>
<dbReference type="STRING" id="6277.A0A498S9T4"/>
<gene>
    <name evidence="13" type="ORF">NAV_LOCUS1453</name>
</gene>
<keyword evidence="3 10" id="KW-0808">Transferase</keyword>
<feature type="compositionally biased region" description="Basic and acidic residues" evidence="11">
    <location>
        <begin position="24"/>
        <end position="36"/>
    </location>
</feature>
<evidence type="ECO:0000256" key="5">
    <source>
        <dbReference type="ARBA" id="ARBA00022771"/>
    </source>
</evidence>
<feature type="region of interest" description="Disordered" evidence="11">
    <location>
        <begin position="1"/>
        <end position="36"/>
    </location>
</feature>
<dbReference type="Proteomes" id="UP000276991">
    <property type="component" value="Unassembled WGS sequence"/>
</dbReference>
<comment type="function">
    <text evidence="10">Ubiquitin ligase protein which is a component of the N-end rule pathway. Recognizes and binds to proteins bearing specific N-terminal residues that are destabilizing according to the N-end rule, leading to their ubiquitination and subsequent degradation.</text>
</comment>
<keyword evidence="14" id="KW-1185">Reference proteome</keyword>
<dbReference type="CDD" id="cd19673">
    <property type="entry name" value="UBR-box_UBR3"/>
    <property type="match status" value="1"/>
</dbReference>
<evidence type="ECO:0000256" key="10">
    <source>
        <dbReference type="RuleBase" id="RU366018"/>
    </source>
</evidence>
<proteinExistence type="inferred from homology"/>
<protein>
    <recommendedName>
        <fullName evidence="10">E3 ubiquitin-protein ligase</fullName>
        <ecNumber evidence="10">2.3.2.27</ecNumber>
    </recommendedName>
</protein>
<evidence type="ECO:0000256" key="2">
    <source>
        <dbReference type="ARBA" id="ARBA00004906"/>
    </source>
</evidence>
<evidence type="ECO:0000256" key="8">
    <source>
        <dbReference type="ARBA" id="ARBA00046341"/>
    </source>
</evidence>
<feature type="zinc finger region" description="UBR-type" evidence="9">
    <location>
        <begin position="127"/>
        <end position="198"/>
    </location>
</feature>
<accession>A0A498S9T4</accession>
<sequence>MVPNPGDSLNESTSVTNESGCGSKLDDRMNEQDWEEEKMSEAKNLKVISDELKAKGCPLFGGKYCDRLSKDIRRKAGALEARLDNLISGPVTTPFKNDTRNELRLLIAQGLTIATFKDEMKKYDFSLKCNAVWSADAIAYRCNTCAFNPCMSLCSSCFKNSNHEGHDFNRFFSQAGGACDCGNVDVLKESGFCFRHGPSARRPPVPSPNIVSLGEFIIPKLFVRLFLCFRGWTKQYNACKDGSSKESFSNHIVNRAHVLVELIQELVDCGGPIRDVIIKNLLDPQLYHDLNKRNADDDIREHDRSPDFSLDWRTRGLFLEDLRSLKPIVSSSQTNACYEPECLLDELIFWMVRLIFPQIMINLCLSLLSDVSYRDVFARQFFSLYLCMAEILVDLSKREDDSAIYAVGSRIIHISIQILSSEAQCLKLDDEINLKDKIISSAYGVLRTGVQKSTITQACEYFYENTPPPISDDKLFKWLVYSVGDANQPLRKALYWTFVSDLQNLLTHGEIARRFFRDRKSMENYMALIAPMQGMNLNYRIIVGNHLEYDITHPYQLAFHLEWEVSALNMFNTLAALTVEVECMNIYLLQWKTILEEWFNAIGLTKNDICVQPYCVSYHIPLHRHLSAGIMRCIELPVFISCLDNLVDDEEFLRKALLHPLRIQVCRAETSAGMWARNGNAMRNQSFYYAQTNYNSAFMDCDITLIRFVACFADTEWFIKVVTTAFYLDDCLSLCGFLSNDTILPQKGRVIIRREWVDFLVDGILRLFLDVAVVRWNMYGNVSNNLENEIVAALAISDLTHSKLKAAIPERGSRPFVDDKTFDSILEKLAVYCEPDQGSHIEQGVYMLTTESWQTLFDPVFCRMRTTTPREYNDALMRSETIERTLLKNPTFIRSGDHLWIPYRLCSFDNIWMMRSARFLITPSFFGLLHKILYTYVEHQQLNEAIFQTAIYFLTLMVKFVTSEQFPCFTKEKSKLPSFVQEILSSQRNPTAILSVFTDFVDIGGRQMPSVITLLLKYLRRMNDENAISAERDHLLADHISRQLNLDPLLLDFISGYAIDYIGRLFCLLHRSCEKIREVLDQFISEHQVEVLKLNKPQEKYDLDCPAKLAHRLAAKRRQEALLAAHQKKSAILMKKLMAMEGLTQTQMDAMDTTENSPVRHYRCPICNDTTASTLAHPVGLMSRIIVNYGHNLKTCLAVEHSLPEDCPSLSLMEMGEKGIHTNCMMLKIFSASRQSLLQTRFPKYADLIQAPTGIEVRTCGHYAHVECYKAYVKTLLESPPPSLDPLEARIEISCPVCRAPVHTLLPLAPDTGVARIRPGVSYQKNNYAQLVKEVERLIDSDTSHIQGNEETKFVAYQQLFLNFTSLCHKWTVYRGNFSESTPRKGQIFAFGLAKGNFERNLLLAESNFSDNCYRELPAGISTLCFYIKGIFIEFDLHSYGSYDEHIIYGARHQGTKRDINFMIYQWRHLVFGFDQKRSPVKDTLEDNCAQHFAPNDSDILASSTVEAKVAKMHMNQDIELETGTPMVVFDLKTTLVRISSYIITSDSLTNDDKKSLLSFVYQVVLYAGIVRTAIVAALHMPLSQLEQTKSLKLSNEVFTFAVKGVINRLFSRPHLKAENILLKDGDEVDFEKAFHYACTDLSRFTAQLWHECGIHKYDQEHGVSRATFMEIYRLLTNSGELSVKFLPHVHIEKWVDAVLRWISCKNFVEDLHKEPLSWRRFMLLTLPKSYDDLFARFFGLPCVACGLVPRMPFICLLCGQLSCLDGCCTSPATETLSANEVERHALTCSSGVGCFLSVNTSLIVIVCNRRAALWGSVYLDVHGEEDRNLRRGKPLFLSERRIERLTADWTMQSFEHLVVNFFNFDDLMSYLRDAHYVLQ</sequence>
<comment type="similarity">
    <text evidence="8 10">Belongs to the E3 ubiquitin-protein ligase UBR1-like family.</text>
</comment>
<evidence type="ECO:0000256" key="3">
    <source>
        <dbReference type="ARBA" id="ARBA00022679"/>
    </source>
</evidence>